<accession>A0A182KIJ9</accession>
<evidence type="ECO:0000313" key="2">
    <source>
        <dbReference type="EnsemblMetazoa" id="ACHR014273-PA"/>
    </source>
</evidence>
<protein>
    <submittedName>
        <fullName evidence="2">Uncharacterized protein</fullName>
    </submittedName>
</protein>
<reference evidence="2" key="2">
    <citation type="submission" date="2020-05" db="UniProtKB">
        <authorList>
            <consortium name="EnsemblMetazoa"/>
        </authorList>
    </citation>
    <scope>IDENTIFICATION</scope>
    <source>
        <strain evidence="2">ACHKN1017</strain>
    </source>
</reference>
<dbReference type="VEuPathDB" id="VectorBase:ACHR014273"/>
<name>A0A182KIJ9_9DIPT</name>
<feature type="compositionally biased region" description="Polar residues" evidence="1">
    <location>
        <begin position="60"/>
        <end position="70"/>
    </location>
</feature>
<dbReference type="EnsemblMetazoa" id="ACHR014273-RA">
    <property type="protein sequence ID" value="ACHR014273-PA"/>
    <property type="gene ID" value="ACHR014273"/>
</dbReference>
<keyword evidence="3" id="KW-1185">Reference proteome</keyword>
<evidence type="ECO:0000313" key="3">
    <source>
        <dbReference type="Proteomes" id="UP000075881"/>
    </source>
</evidence>
<proteinExistence type="predicted"/>
<feature type="region of interest" description="Disordered" evidence="1">
    <location>
        <begin position="60"/>
        <end position="86"/>
    </location>
</feature>
<evidence type="ECO:0000256" key="1">
    <source>
        <dbReference type="SAM" id="MobiDB-lite"/>
    </source>
</evidence>
<dbReference type="Proteomes" id="UP000075881">
    <property type="component" value="Unassembled WGS sequence"/>
</dbReference>
<organism evidence="2 3">
    <name type="scientific">Anopheles christyi</name>
    <dbReference type="NCBI Taxonomy" id="43041"/>
    <lineage>
        <taxon>Eukaryota</taxon>
        <taxon>Metazoa</taxon>
        <taxon>Ecdysozoa</taxon>
        <taxon>Arthropoda</taxon>
        <taxon>Hexapoda</taxon>
        <taxon>Insecta</taxon>
        <taxon>Pterygota</taxon>
        <taxon>Neoptera</taxon>
        <taxon>Endopterygota</taxon>
        <taxon>Diptera</taxon>
        <taxon>Nematocera</taxon>
        <taxon>Culicoidea</taxon>
        <taxon>Culicidae</taxon>
        <taxon>Anophelinae</taxon>
        <taxon>Anopheles</taxon>
    </lineage>
</organism>
<sequence length="100" mass="10865">MNGRSKAILYSAAFTVIVLPFGSSKRSIVRISIIQAIPYEPMMMKIRIKNSPDRIPPVVNPTQYHASPNRSLAGAAPSAPGQNGCSCTSSKTIFFCKSYE</sequence>
<reference evidence="3" key="1">
    <citation type="submission" date="2013-03" db="EMBL/GenBank/DDBJ databases">
        <title>The Genome Sequence of Anopheles christyi ACHKN1017.</title>
        <authorList>
            <consortium name="The Broad Institute Genomics Platform"/>
            <person name="Neafsey D.E."/>
            <person name="Besansky N."/>
            <person name="Walker B."/>
            <person name="Young S.K."/>
            <person name="Zeng Q."/>
            <person name="Gargeya S."/>
            <person name="Fitzgerald M."/>
            <person name="Haas B."/>
            <person name="Abouelleil A."/>
            <person name="Allen A.W."/>
            <person name="Alvarado L."/>
            <person name="Arachchi H.M."/>
            <person name="Berlin A.M."/>
            <person name="Chapman S.B."/>
            <person name="Gainer-Dewar J."/>
            <person name="Goldberg J."/>
            <person name="Griggs A."/>
            <person name="Gujja S."/>
            <person name="Hansen M."/>
            <person name="Howarth C."/>
            <person name="Imamovic A."/>
            <person name="Ireland A."/>
            <person name="Larimer J."/>
            <person name="McCowan C."/>
            <person name="Murphy C."/>
            <person name="Pearson M."/>
            <person name="Poon T.W."/>
            <person name="Priest M."/>
            <person name="Roberts A."/>
            <person name="Saif S."/>
            <person name="Shea T."/>
            <person name="Sisk P."/>
            <person name="Sykes S."/>
            <person name="Wortman J."/>
            <person name="Nusbaum C."/>
            <person name="Birren B."/>
        </authorList>
    </citation>
    <scope>NUCLEOTIDE SEQUENCE [LARGE SCALE GENOMIC DNA]</scope>
    <source>
        <strain evidence="3">ACHKN1017</strain>
    </source>
</reference>
<dbReference type="AlphaFoldDB" id="A0A182KIJ9"/>